<dbReference type="RefSeq" id="WP_138787565.1">
    <property type="nucleotide sequence ID" value="NZ_JBHEEQ010000045.1"/>
</dbReference>
<name>A0ABX1DNV7_9HYPH</name>
<sequence>MTALLQVSGKPRAQTIHVSGHYRQKPDRFTQQVIQTAIQMQSELAAEDAEYVRALEVGLANFSGE</sequence>
<gene>
    <name evidence="1" type="ORF">HED55_08150</name>
</gene>
<accession>A0ABX1DNV7</accession>
<evidence type="ECO:0000313" key="2">
    <source>
        <dbReference type="Proteomes" id="UP000704467"/>
    </source>
</evidence>
<protein>
    <submittedName>
        <fullName evidence="1">Uncharacterized protein</fullName>
    </submittedName>
</protein>
<comment type="caution">
    <text evidence="1">The sequence shown here is derived from an EMBL/GenBank/DDBJ whole genome shotgun (WGS) entry which is preliminary data.</text>
</comment>
<dbReference type="Proteomes" id="UP000704467">
    <property type="component" value="Unassembled WGS sequence"/>
</dbReference>
<organism evidence="1 2">
    <name type="scientific">Brucella haematophila</name>
    <dbReference type="NCBI Taxonomy" id="419474"/>
    <lineage>
        <taxon>Bacteria</taxon>
        <taxon>Pseudomonadati</taxon>
        <taxon>Pseudomonadota</taxon>
        <taxon>Alphaproteobacteria</taxon>
        <taxon>Hyphomicrobiales</taxon>
        <taxon>Brucellaceae</taxon>
        <taxon>Brucella/Ochrobactrum group</taxon>
        <taxon>Brucella</taxon>
    </lineage>
</organism>
<dbReference type="EMBL" id="JAAVLN010000001">
    <property type="protein sequence ID" value="NKC03318.1"/>
    <property type="molecule type" value="Genomic_DNA"/>
</dbReference>
<keyword evidence="2" id="KW-1185">Reference proteome</keyword>
<reference evidence="1 2" key="1">
    <citation type="submission" date="2020-03" db="EMBL/GenBank/DDBJ databases">
        <title>Whole genome sequencing of clinical and environmental type strains of Ochrobactrum.</title>
        <authorList>
            <person name="Dharne M."/>
        </authorList>
    </citation>
    <scope>NUCLEOTIDE SEQUENCE [LARGE SCALE GENOMIC DNA]</scope>
    <source>
        <strain evidence="1 2">CIP 109452</strain>
    </source>
</reference>
<proteinExistence type="predicted"/>
<evidence type="ECO:0000313" key="1">
    <source>
        <dbReference type="EMBL" id="NKC03318.1"/>
    </source>
</evidence>